<dbReference type="InterPro" id="IPR036910">
    <property type="entry name" value="HMG_box_dom_sf"/>
</dbReference>
<organism evidence="4 5">
    <name type="scientific">Glomus cerebriforme</name>
    <dbReference type="NCBI Taxonomy" id="658196"/>
    <lineage>
        <taxon>Eukaryota</taxon>
        <taxon>Fungi</taxon>
        <taxon>Fungi incertae sedis</taxon>
        <taxon>Mucoromycota</taxon>
        <taxon>Glomeromycotina</taxon>
        <taxon>Glomeromycetes</taxon>
        <taxon>Glomerales</taxon>
        <taxon>Glomeraceae</taxon>
        <taxon>Glomus</taxon>
    </lineage>
</organism>
<evidence type="ECO:0000256" key="1">
    <source>
        <dbReference type="PROSITE-ProRule" id="PRU00267"/>
    </source>
</evidence>
<dbReference type="AlphaFoldDB" id="A0A397T082"/>
<dbReference type="Gene3D" id="1.10.30.10">
    <property type="entry name" value="High mobility group box domain"/>
    <property type="match status" value="1"/>
</dbReference>
<keyword evidence="1" id="KW-0539">Nucleus</keyword>
<reference evidence="4 5" key="1">
    <citation type="submission" date="2018-06" db="EMBL/GenBank/DDBJ databases">
        <title>Comparative genomics reveals the genomic features of Rhizophagus irregularis, R. cerebriforme, R. diaphanum and Gigaspora rosea, and their symbiotic lifestyle signature.</title>
        <authorList>
            <person name="Morin E."/>
            <person name="San Clemente H."/>
            <person name="Chen E.C.H."/>
            <person name="De La Providencia I."/>
            <person name="Hainaut M."/>
            <person name="Kuo A."/>
            <person name="Kohler A."/>
            <person name="Murat C."/>
            <person name="Tang N."/>
            <person name="Roy S."/>
            <person name="Loubradou J."/>
            <person name="Henrissat B."/>
            <person name="Grigoriev I.V."/>
            <person name="Corradi N."/>
            <person name="Roux C."/>
            <person name="Martin F.M."/>
        </authorList>
    </citation>
    <scope>NUCLEOTIDE SEQUENCE [LARGE SCALE GENOMIC DNA]</scope>
    <source>
        <strain evidence="4 5">DAOM 227022</strain>
    </source>
</reference>
<name>A0A397T082_9GLOM</name>
<evidence type="ECO:0000313" key="5">
    <source>
        <dbReference type="Proteomes" id="UP000265703"/>
    </source>
</evidence>
<dbReference type="Pfam" id="PF00505">
    <property type="entry name" value="HMG_box"/>
    <property type="match status" value="1"/>
</dbReference>
<dbReference type="SUPFAM" id="SSF47095">
    <property type="entry name" value="HMG-box"/>
    <property type="match status" value="1"/>
</dbReference>
<feature type="region of interest" description="Disordered" evidence="2">
    <location>
        <begin position="1"/>
        <end position="20"/>
    </location>
</feature>
<dbReference type="PROSITE" id="PS50118">
    <property type="entry name" value="HMG_BOX_2"/>
    <property type="match status" value="1"/>
</dbReference>
<keyword evidence="1" id="KW-0238">DNA-binding</keyword>
<keyword evidence="5" id="KW-1185">Reference proteome</keyword>
<dbReference type="InterPro" id="IPR009071">
    <property type="entry name" value="HMG_box_dom"/>
</dbReference>
<comment type="caution">
    <text evidence="4">The sequence shown here is derived from an EMBL/GenBank/DDBJ whole genome shotgun (WGS) entry which is preliminary data.</text>
</comment>
<protein>
    <recommendedName>
        <fullName evidence="3">HMG box domain-containing protein</fullName>
    </recommendedName>
</protein>
<accession>A0A397T082</accession>
<dbReference type="EMBL" id="QKYT01000185">
    <property type="protein sequence ID" value="RIA90306.1"/>
    <property type="molecule type" value="Genomic_DNA"/>
</dbReference>
<dbReference type="GO" id="GO:0003677">
    <property type="term" value="F:DNA binding"/>
    <property type="evidence" value="ECO:0007669"/>
    <property type="project" value="UniProtKB-UniRule"/>
</dbReference>
<dbReference type="Proteomes" id="UP000265703">
    <property type="component" value="Unassembled WGS sequence"/>
</dbReference>
<evidence type="ECO:0000313" key="4">
    <source>
        <dbReference type="EMBL" id="RIA90306.1"/>
    </source>
</evidence>
<feature type="domain" description="HMG box" evidence="3">
    <location>
        <begin position="66"/>
        <end position="134"/>
    </location>
</feature>
<proteinExistence type="predicted"/>
<feature type="DNA-binding region" description="HMG box" evidence="1">
    <location>
        <begin position="66"/>
        <end position="134"/>
    </location>
</feature>
<evidence type="ECO:0000259" key="3">
    <source>
        <dbReference type="PROSITE" id="PS50118"/>
    </source>
</evidence>
<dbReference type="SMART" id="SM00398">
    <property type="entry name" value="HMG"/>
    <property type="match status" value="1"/>
</dbReference>
<evidence type="ECO:0000256" key="2">
    <source>
        <dbReference type="SAM" id="MobiDB-lite"/>
    </source>
</evidence>
<dbReference type="OrthoDB" id="2325660at2759"/>
<gene>
    <name evidence="4" type="ORF">C1645_770193</name>
</gene>
<dbReference type="GO" id="GO:0005634">
    <property type="term" value="C:nucleus"/>
    <property type="evidence" value="ECO:0007669"/>
    <property type="project" value="UniProtKB-UniRule"/>
</dbReference>
<sequence length="302" mass="35271">MPKSMPKNIRENFKSNQKSKSNSTSFIISSHLSQFRRIHKIFPTNLSLEKLLTPSNIKPPRKKTFSLRPPNGFILYRKDIQQEIMKNNPDVTFKTVSVIASKKWKCETEEIKNFFNSLSKVAHLVYLDICEIYVEQNKEHININLYEMENNKDDEKKNLDRPWMQSSIYPTMFVTPNSEKISGKKELQKIELNDDDNNFINDPSIPSSYNLLDFDQQIFHSSIPSLSKTSTFSSFTTDDSANYYLEFPHITDSLLNNNDNPYQIPSQLYHAGNDELTMNFDYGNGNNDYLYIFNNQNSFFTQ</sequence>